<feature type="compositionally biased region" description="Basic and acidic residues" evidence="2">
    <location>
        <begin position="83"/>
        <end position="92"/>
    </location>
</feature>
<keyword evidence="1" id="KW-0175">Coiled coil</keyword>
<feature type="region of interest" description="Disordered" evidence="2">
    <location>
        <begin position="1"/>
        <end position="116"/>
    </location>
</feature>
<feature type="transmembrane region" description="Helical" evidence="3">
    <location>
        <begin position="126"/>
        <end position="148"/>
    </location>
</feature>
<keyword evidence="3" id="KW-0812">Transmembrane</keyword>
<dbReference type="EMBL" id="JAQBIE010000004">
    <property type="protein sequence ID" value="MDB6176867.1"/>
    <property type="molecule type" value="Genomic_DNA"/>
</dbReference>
<feature type="coiled-coil region" evidence="1">
    <location>
        <begin position="269"/>
        <end position="296"/>
    </location>
</feature>
<evidence type="ECO:0000256" key="1">
    <source>
        <dbReference type="SAM" id="Coils"/>
    </source>
</evidence>
<dbReference type="RefSeq" id="WP_271887985.1">
    <property type="nucleotide sequence ID" value="NZ_JAQBIE010000004.1"/>
</dbReference>
<feature type="coiled-coil region" evidence="1">
    <location>
        <begin position="179"/>
        <end position="240"/>
    </location>
</feature>
<reference evidence="4" key="1">
    <citation type="submission" date="2022-12" db="EMBL/GenBank/DDBJ databases">
        <title>Paracoccus onchidii sp. nov., isolated from a marine invertebrate from the South China Sea.</title>
        <authorList>
            <person name="Xu S."/>
            <person name="Liu Z."/>
            <person name="Xu Y."/>
        </authorList>
    </citation>
    <scope>NUCLEOTIDE SEQUENCE</scope>
    <source>
        <strain evidence="4">Z330</strain>
    </source>
</reference>
<comment type="caution">
    <text evidence="4">The sequence shown here is derived from an EMBL/GenBank/DDBJ whole genome shotgun (WGS) entry which is preliminary data.</text>
</comment>
<dbReference type="Proteomes" id="UP001165641">
    <property type="component" value="Unassembled WGS sequence"/>
</dbReference>
<keyword evidence="3" id="KW-0472">Membrane</keyword>
<protein>
    <recommendedName>
        <fullName evidence="6">Phage tail protein</fullName>
    </recommendedName>
</protein>
<organism evidence="4 5">
    <name type="scientific">Paracoccus onchidii</name>
    <dbReference type="NCBI Taxonomy" id="3017813"/>
    <lineage>
        <taxon>Bacteria</taxon>
        <taxon>Pseudomonadati</taxon>
        <taxon>Pseudomonadota</taxon>
        <taxon>Alphaproteobacteria</taxon>
        <taxon>Rhodobacterales</taxon>
        <taxon>Paracoccaceae</taxon>
        <taxon>Paracoccus</taxon>
    </lineage>
</organism>
<keyword evidence="5" id="KW-1185">Reference proteome</keyword>
<sequence>MKKPEDTKSASNNKASEPPQPGTTEKKPAESAMKSAAKPGTLNFKDVGSGDGSGAMAGGGKIKSAESTLVGQGEGGRPAAMPKPKDASRPDTDSASAPSTDRPGGDMHAATSPAPGQDVIIRKTGFWPVVLGGVVAAGIGSAATIWALPHLPAGWLPATSAPAPAPAASESIDVDAIAADAVARAEQAARQQIDALRDELAAAPQPEETPPAEPAPDSRIDEILTRLEQQGQRIEDLAAQPGIDPDVAARVQSLADKATALEGQIASAAESAQSTIAAAQAEAQKLQEAAAESTRRAEAVAAIASLKTALDRGVTAEQARSTLESAGLDAPEALTREVPSLGSLQDGFGDAARAALRASLRSDSAGGGNPITNFLRAQTGARSVAPREGDDPDAILSRAGAMVEAGDIPAALTQLADLPEAALAAPAMADWLTGATAYQDAYSALSDLSATSN</sequence>
<evidence type="ECO:0000256" key="3">
    <source>
        <dbReference type="SAM" id="Phobius"/>
    </source>
</evidence>
<evidence type="ECO:0008006" key="6">
    <source>
        <dbReference type="Google" id="ProtNLM"/>
    </source>
</evidence>
<evidence type="ECO:0000256" key="2">
    <source>
        <dbReference type="SAM" id="MobiDB-lite"/>
    </source>
</evidence>
<feature type="compositionally biased region" description="Gly residues" evidence="2">
    <location>
        <begin position="49"/>
        <end position="61"/>
    </location>
</feature>
<accession>A0ABT4ZCK0</accession>
<gene>
    <name evidence="4" type="ORF">PAF17_05015</name>
</gene>
<keyword evidence="3" id="KW-1133">Transmembrane helix</keyword>
<evidence type="ECO:0000313" key="5">
    <source>
        <dbReference type="Proteomes" id="UP001165641"/>
    </source>
</evidence>
<name>A0ABT4ZCK0_9RHOB</name>
<evidence type="ECO:0000313" key="4">
    <source>
        <dbReference type="EMBL" id="MDB6176867.1"/>
    </source>
</evidence>
<proteinExistence type="predicted"/>